<keyword evidence="3 6" id="KW-0812">Transmembrane</keyword>
<proteinExistence type="inferred from homology"/>
<gene>
    <name evidence="7" type="ORF">SAMN04489842_2090</name>
</gene>
<evidence type="ECO:0000256" key="3">
    <source>
        <dbReference type="ARBA" id="ARBA00022692"/>
    </source>
</evidence>
<dbReference type="OrthoDB" id="330248at2157"/>
<dbReference type="Gene3D" id="1.20.1070.10">
    <property type="entry name" value="Rhodopsin 7-helix transmembrane proteins"/>
    <property type="match status" value="1"/>
</dbReference>
<evidence type="ECO:0000256" key="5">
    <source>
        <dbReference type="ARBA" id="ARBA00023136"/>
    </source>
</evidence>
<evidence type="ECO:0000256" key="4">
    <source>
        <dbReference type="ARBA" id="ARBA00022989"/>
    </source>
</evidence>
<dbReference type="InterPro" id="IPR001425">
    <property type="entry name" value="Arc/bac/fun_rhodopsins"/>
</dbReference>
<evidence type="ECO:0000256" key="1">
    <source>
        <dbReference type="ARBA" id="ARBA00004141"/>
    </source>
</evidence>
<dbReference type="EMBL" id="FNLC01000002">
    <property type="protein sequence ID" value="SDR03712.1"/>
    <property type="molecule type" value="Genomic_DNA"/>
</dbReference>
<keyword evidence="8" id="KW-1185">Reference proteome</keyword>
<keyword evidence="5 6" id="KW-0472">Membrane</keyword>
<feature type="transmembrane region" description="Helical" evidence="6">
    <location>
        <begin position="36"/>
        <end position="53"/>
    </location>
</feature>
<feature type="transmembrane region" description="Helical" evidence="6">
    <location>
        <begin position="192"/>
        <end position="213"/>
    </location>
</feature>
<dbReference type="SUPFAM" id="SSF81321">
    <property type="entry name" value="Family A G protein-coupled receptor-like"/>
    <property type="match status" value="1"/>
</dbReference>
<comment type="subcellular location">
    <subcellularLocation>
        <location evidence="1">Membrane</location>
        <topology evidence="1">Multi-pass membrane protein</topology>
    </subcellularLocation>
</comment>
<feature type="transmembrane region" description="Helical" evidence="6">
    <location>
        <begin position="124"/>
        <end position="142"/>
    </location>
</feature>
<feature type="transmembrane region" description="Helical" evidence="6">
    <location>
        <begin position="6"/>
        <end position="24"/>
    </location>
</feature>
<dbReference type="Proteomes" id="UP000198848">
    <property type="component" value="Unassembled WGS sequence"/>
</dbReference>
<feature type="transmembrane region" description="Helical" evidence="6">
    <location>
        <begin position="73"/>
        <end position="91"/>
    </location>
</feature>
<feature type="transmembrane region" description="Helical" evidence="6">
    <location>
        <begin position="98"/>
        <end position="118"/>
    </location>
</feature>
<name>A0A1H1FRT4_NATTX</name>
<evidence type="ECO:0000313" key="8">
    <source>
        <dbReference type="Proteomes" id="UP000198848"/>
    </source>
</evidence>
<evidence type="ECO:0000256" key="2">
    <source>
        <dbReference type="ARBA" id="ARBA00008130"/>
    </source>
</evidence>
<dbReference type="Pfam" id="PF01036">
    <property type="entry name" value="Bac_rhodopsin"/>
    <property type="match status" value="1"/>
</dbReference>
<dbReference type="AlphaFoldDB" id="A0A1H1FRT4"/>
<evidence type="ECO:0000313" key="7">
    <source>
        <dbReference type="EMBL" id="SDR03712.1"/>
    </source>
</evidence>
<organism evidence="7 8">
    <name type="scientific">Natronobacterium texcoconense</name>
    <dbReference type="NCBI Taxonomy" id="1095778"/>
    <lineage>
        <taxon>Archaea</taxon>
        <taxon>Methanobacteriati</taxon>
        <taxon>Methanobacteriota</taxon>
        <taxon>Stenosarchaea group</taxon>
        <taxon>Halobacteria</taxon>
        <taxon>Halobacteriales</taxon>
        <taxon>Natrialbaceae</taxon>
        <taxon>Natronobacterium</taxon>
    </lineage>
</organism>
<sequence length="253" mass="26202">MIPNTTILAISSGVLGLLAVVFLAGSRLLSPEIRRYGYVAVLASGAMSVTYLLMSAEVLTVSTSGTDESVVRFIGYTVVWAGISYVLGAVADAGQRKTAAVFGCSLVTLWGTFASWLVSGLAGTVVSLGIVLGFVGLVYLLVGPVSRTAAATSEHRELLYSKLEYLILLSWAGLIMLGLLSEQNLGLTGSFVGQIAASYVDLVLLVGFGGLVLRNTTALEQTAATTVLLPFFDGDDTGETATSGAETTADTAD</sequence>
<dbReference type="SMART" id="SM01021">
    <property type="entry name" value="Bac_rhodopsin"/>
    <property type="match status" value="1"/>
</dbReference>
<feature type="transmembrane region" description="Helical" evidence="6">
    <location>
        <begin position="163"/>
        <end position="180"/>
    </location>
</feature>
<dbReference type="GO" id="GO:0016020">
    <property type="term" value="C:membrane"/>
    <property type="evidence" value="ECO:0007669"/>
    <property type="project" value="UniProtKB-SubCell"/>
</dbReference>
<dbReference type="RefSeq" id="WP_090381256.1">
    <property type="nucleotide sequence ID" value="NZ_FNLC01000002.1"/>
</dbReference>
<reference evidence="8" key="1">
    <citation type="submission" date="2016-10" db="EMBL/GenBank/DDBJ databases">
        <authorList>
            <person name="Varghese N."/>
            <person name="Submissions S."/>
        </authorList>
    </citation>
    <scope>NUCLEOTIDE SEQUENCE [LARGE SCALE GENOMIC DNA]</scope>
    <source>
        <strain evidence="8">DSM 24767</strain>
    </source>
</reference>
<keyword evidence="4 6" id="KW-1133">Transmembrane helix</keyword>
<accession>A0A1H1FRT4</accession>
<evidence type="ECO:0000256" key="6">
    <source>
        <dbReference type="SAM" id="Phobius"/>
    </source>
</evidence>
<comment type="similarity">
    <text evidence="2">Belongs to the archaeal/bacterial/fungal opsin family.</text>
</comment>
<protein>
    <submittedName>
        <fullName evidence="7">Bacteriorhodopsin-like protein</fullName>
    </submittedName>
</protein>